<feature type="domain" description="Histidine kinase" evidence="13">
    <location>
        <begin position="265"/>
        <end position="475"/>
    </location>
</feature>
<dbReference type="Pfam" id="PF02518">
    <property type="entry name" value="HATPase_c"/>
    <property type="match status" value="1"/>
</dbReference>
<evidence type="ECO:0000256" key="5">
    <source>
        <dbReference type="ARBA" id="ARBA00022679"/>
    </source>
</evidence>
<dbReference type="PANTHER" id="PTHR45436">
    <property type="entry name" value="SENSOR HISTIDINE KINASE YKOH"/>
    <property type="match status" value="1"/>
</dbReference>
<dbReference type="GO" id="GO:0016301">
    <property type="term" value="F:kinase activity"/>
    <property type="evidence" value="ECO:0007669"/>
    <property type="project" value="UniProtKB-KW"/>
</dbReference>
<dbReference type="EMBL" id="JBHSOF010000029">
    <property type="protein sequence ID" value="MFC5665567.1"/>
    <property type="molecule type" value="Genomic_DNA"/>
</dbReference>
<dbReference type="InterPro" id="IPR004358">
    <property type="entry name" value="Sig_transdc_His_kin-like_C"/>
</dbReference>
<keyword evidence="6" id="KW-0812">Transmembrane</keyword>
<dbReference type="PROSITE" id="PS50109">
    <property type="entry name" value="HIS_KIN"/>
    <property type="match status" value="1"/>
</dbReference>
<comment type="catalytic activity">
    <reaction evidence="1">
        <text>ATP + protein L-histidine = ADP + protein N-phospho-L-histidine.</text>
        <dbReference type="EC" id="2.7.13.3"/>
    </reaction>
</comment>
<dbReference type="CDD" id="cd06225">
    <property type="entry name" value="HAMP"/>
    <property type="match status" value="1"/>
</dbReference>
<evidence type="ECO:0000313" key="16">
    <source>
        <dbReference type="Proteomes" id="UP001595975"/>
    </source>
</evidence>
<dbReference type="InterPro" id="IPR050428">
    <property type="entry name" value="TCS_sensor_his_kinase"/>
</dbReference>
<dbReference type="RefSeq" id="WP_380227234.1">
    <property type="nucleotide sequence ID" value="NZ_JBHSOF010000029.1"/>
</dbReference>
<organism evidence="15 16">
    <name type="scientific">Kitasatospora misakiensis</name>
    <dbReference type="NCBI Taxonomy" id="67330"/>
    <lineage>
        <taxon>Bacteria</taxon>
        <taxon>Bacillati</taxon>
        <taxon>Actinomycetota</taxon>
        <taxon>Actinomycetes</taxon>
        <taxon>Kitasatosporales</taxon>
        <taxon>Streptomycetaceae</taxon>
        <taxon>Kitasatospora</taxon>
    </lineage>
</organism>
<feature type="signal peptide" evidence="12">
    <location>
        <begin position="1"/>
        <end position="29"/>
    </location>
</feature>
<gene>
    <name evidence="15" type="ORF">ACFP3U_21635</name>
</gene>
<feature type="region of interest" description="Disordered" evidence="11">
    <location>
        <begin position="475"/>
        <end position="495"/>
    </location>
</feature>
<feature type="domain" description="HAMP" evidence="14">
    <location>
        <begin position="204"/>
        <end position="257"/>
    </location>
</feature>
<reference evidence="16" key="1">
    <citation type="journal article" date="2019" name="Int. J. Syst. Evol. Microbiol.">
        <title>The Global Catalogue of Microorganisms (GCM) 10K type strain sequencing project: providing services to taxonomists for standard genome sequencing and annotation.</title>
        <authorList>
            <consortium name="The Broad Institute Genomics Platform"/>
            <consortium name="The Broad Institute Genome Sequencing Center for Infectious Disease"/>
            <person name="Wu L."/>
            <person name="Ma J."/>
        </authorList>
    </citation>
    <scope>NUCLEOTIDE SEQUENCE [LARGE SCALE GENOMIC DNA]</scope>
    <source>
        <strain evidence="16">CGMCC 4.1437</strain>
    </source>
</reference>
<keyword evidence="4" id="KW-0597">Phosphoprotein</keyword>
<accession>A0ABW0X6S9</accession>
<comment type="subcellular location">
    <subcellularLocation>
        <location evidence="2">Cell membrane</location>
    </subcellularLocation>
</comment>
<keyword evidence="5" id="KW-0808">Transferase</keyword>
<evidence type="ECO:0000256" key="1">
    <source>
        <dbReference type="ARBA" id="ARBA00000085"/>
    </source>
</evidence>
<dbReference type="Pfam" id="PF00512">
    <property type="entry name" value="HisKA"/>
    <property type="match status" value="1"/>
</dbReference>
<dbReference type="InterPro" id="IPR003660">
    <property type="entry name" value="HAMP_dom"/>
</dbReference>
<dbReference type="Proteomes" id="UP001595975">
    <property type="component" value="Unassembled WGS sequence"/>
</dbReference>
<keyword evidence="7 15" id="KW-0418">Kinase</keyword>
<dbReference type="Gene3D" id="1.10.287.130">
    <property type="match status" value="1"/>
</dbReference>
<dbReference type="InterPro" id="IPR003594">
    <property type="entry name" value="HATPase_dom"/>
</dbReference>
<dbReference type="SMART" id="SM00388">
    <property type="entry name" value="HisKA"/>
    <property type="match status" value="1"/>
</dbReference>
<dbReference type="PANTHER" id="PTHR45436:SF5">
    <property type="entry name" value="SENSOR HISTIDINE KINASE TRCS"/>
    <property type="match status" value="1"/>
</dbReference>
<dbReference type="SUPFAM" id="SSF47384">
    <property type="entry name" value="Homodimeric domain of signal transducing histidine kinase"/>
    <property type="match status" value="1"/>
</dbReference>
<dbReference type="InterPro" id="IPR036097">
    <property type="entry name" value="HisK_dim/P_sf"/>
</dbReference>
<evidence type="ECO:0000256" key="8">
    <source>
        <dbReference type="ARBA" id="ARBA00022989"/>
    </source>
</evidence>
<evidence type="ECO:0000256" key="11">
    <source>
        <dbReference type="SAM" id="MobiDB-lite"/>
    </source>
</evidence>
<dbReference type="SUPFAM" id="SSF55874">
    <property type="entry name" value="ATPase domain of HSP90 chaperone/DNA topoisomerase II/histidine kinase"/>
    <property type="match status" value="1"/>
</dbReference>
<evidence type="ECO:0000259" key="14">
    <source>
        <dbReference type="PROSITE" id="PS50885"/>
    </source>
</evidence>
<evidence type="ECO:0000256" key="2">
    <source>
        <dbReference type="ARBA" id="ARBA00004236"/>
    </source>
</evidence>
<dbReference type="CDD" id="cd00082">
    <property type="entry name" value="HisKA"/>
    <property type="match status" value="1"/>
</dbReference>
<dbReference type="PRINTS" id="PR00344">
    <property type="entry name" value="BCTRLSENSOR"/>
</dbReference>
<evidence type="ECO:0000259" key="13">
    <source>
        <dbReference type="PROSITE" id="PS50109"/>
    </source>
</evidence>
<dbReference type="SUPFAM" id="SSF158472">
    <property type="entry name" value="HAMP domain-like"/>
    <property type="match status" value="1"/>
</dbReference>
<keyword evidence="8" id="KW-1133">Transmembrane helix</keyword>
<dbReference type="PROSITE" id="PS50885">
    <property type="entry name" value="HAMP"/>
    <property type="match status" value="1"/>
</dbReference>
<evidence type="ECO:0000256" key="12">
    <source>
        <dbReference type="SAM" id="SignalP"/>
    </source>
</evidence>
<dbReference type="Gene3D" id="3.30.565.10">
    <property type="entry name" value="Histidine kinase-like ATPase, C-terminal domain"/>
    <property type="match status" value="1"/>
</dbReference>
<evidence type="ECO:0000256" key="7">
    <source>
        <dbReference type="ARBA" id="ARBA00022777"/>
    </source>
</evidence>
<dbReference type="Pfam" id="PF00672">
    <property type="entry name" value="HAMP"/>
    <property type="match status" value="1"/>
</dbReference>
<evidence type="ECO:0000256" key="10">
    <source>
        <dbReference type="ARBA" id="ARBA00023136"/>
    </source>
</evidence>
<dbReference type="SMART" id="SM00304">
    <property type="entry name" value="HAMP"/>
    <property type="match status" value="1"/>
</dbReference>
<evidence type="ECO:0000313" key="15">
    <source>
        <dbReference type="EMBL" id="MFC5665567.1"/>
    </source>
</evidence>
<proteinExistence type="predicted"/>
<protein>
    <recommendedName>
        <fullName evidence="3">histidine kinase</fullName>
        <ecNumber evidence="3">2.7.13.3</ecNumber>
    </recommendedName>
</protein>
<feature type="region of interest" description="Disordered" evidence="11">
    <location>
        <begin position="55"/>
        <end position="74"/>
    </location>
</feature>
<evidence type="ECO:0000256" key="6">
    <source>
        <dbReference type="ARBA" id="ARBA00022692"/>
    </source>
</evidence>
<sequence>MRTRLLGILIALTLCVLAALGLPLAAAFAAAEQSRVVVDRLDDAARFAQDLPTSGVSGLESALKGDPQPAPGDLSRRHALDAEVVRYHELYGVRIGIFQRDGMPIAVAPADWRVPSSGWGDQAFQEALDGRRSHNPPQVWPWTPDRTLTVATPVVRDGDVVAVVLSESPTGALRTRVVRKWLVIGAGEAAAMIVAVLLAARLTEWVLRPVRTLDRATHDIATGRMNARVAPAGGPPELQRLARSFNEMADHVVLALDQQKAFVADASHQLRNPLAALLLRVELLGLELPEGHEEELGGVREEGTRLARVLDDLLGLATAEHARPEPEPTDLATLTLARVDAWRPLAAQRGIELAWEGPALALGLADPIGFGSALDAVVDNALKFGPAGSRVRVMVAVRREEVAVIVSDQGPGLTEEELSRAGDRFWRSTRHQNVDGSGLGLSIARTLLQAAGGSLTFDTAVPSGLAVTLAVPRATRKDGPRASGQGRADQGLTER</sequence>
<name>A0ABW0X6S9_9ACTN</name>
<keyword evidence="12" id="KW-0732">Signal</keyword>
<dbReference type="InterPro" id="IPR036890">
    <property type="entry name" value="HATPase_C_sf"/>
</dbReference>
<evidence type="ECO:0000256" key="3">
    <source>
        <dbReference type="ARBA" id="ARBA00012438"/>
    </source>
</evidence>
<evidence type="ECO:0000256" key="4">
    <source>
        <dbReference type="ARBA" id="ARBA00022553"/>
    </source>
</evidence>
<dbReference type="InterPro" id="IPR005467">
    <property type="entry name" value="His_kinase_dom"/>
</dbReference>
<evidence type="ECO:0000256" key="9">
    <source>
        <dbReference type="ARBA" id="ARBA00023012"/>
    </source>
</evidence>
<comment type="caution">
    <text evidence="15">The sequence shown here is derived from an EMBL/GenBank/DDBJ whole genome shotgun (WGS) entry which is preliminary data.</text>
</comment>
<dbReference type="EC" id="2.7.13.3" evidence="3"/>
<dbReference type="InterPro" id="IPR003661">
    <property type="entry name" value="HisK_dim/P_dom"/>
</dbReference>
<dbReference type="SMART" id="SM00387">
    <property type="entry name" value="HATPase_c"/>
    <property type="match status" value="1"/>
</dbReference>
<keyword evidence="10" id="KW-0472">Membrane</keyword>
<keyword evidence="9" id="KW-0902">Two-component regulatory system</keyword>
<keyword evidence="16" id="KW-1185">Reference proteome</keyword>
<dbReference type="Gene3D" id="6.10.340.10">
    <property type="match status" value="1"/>
</dbReference>
<feature type="chain" id="PRO_5045850208" description="histidine kinase" evidence="12">
    <location>
        <begin position="30"/>
        <end position="495"/>
    </location>
</feature>
<dbReference type="CDD" id="cd00075">
    <property type="entry name" value="HATPase"/>
    <property type="match status" value="1"/>
</dbReference>